<reference evidence="1 2" key="1">
    <citation type="submission" date="2019-12" db="EMBL/GenBank/DDBJ databases">
        <authorList>
            <person name="Floudas D."/>
            <person name="Bentzer J."/>
            <person name="Ahren D."/>
            <person name="Johansson T."/>
            <person name="Persson P."/>
            <person name="Tunlid A."/>
        </authorList>
    </citation>
    <scope>NUCLEOTIDE SEQUENCE [LARGE SCALE GENOMIC DNA]</scope>
    <source>
        <strain evidence="1 2">CBS 102.39</strain>
    </source>
</reference>
<dbReference type="Proteomes" id="UP000521872">
    <property type="component" value="Unassembled WGS sequence"/>
</dbReference>
<evidence type="ECO:0000313" key="2">
    <source>
        <dbReference type="Proteomes" id="UP000521872"/>
    </source>
</evidence>
<dbReference type="EMBL" id="JAACJL010000005">
    <property type="protein sequence ID" value="KAF4621701.1"/>
    <property type="molecule type" value="Genomic_DNA"/>
</dbReference>
<protein>
    <submittedName>
        <fullName evidence="1">Uncharacterized protein</fullName>
    </submittedName>
</protein>
<comment type="caution">
    <text evidence="1">The sequence shown here is derived from an EMBL/GenBank/DDBJ whole genome shotgun (WGS) entry which is preliminary data.</text>
</comment>
<dbReference type="AlphaFoldDB" id="A0A8H4VT08"/>
<accession>A0A8H4VT08</accession>
<organism evidence="1 2">
    <name type="scientific">Agrocybe pediades</name>
    <dbReference type="NCBI Taxonomy" id="84607"/>
    <lineage>
        <taxon>Eukaryota</taxon>
        <taxon>Fungi</taxon>
        <taxon>Dikarya</taxon>
        <taxon>Basidiomycota</taxon>
        <taxon>Agaricomycotina</taxon>
        <taxon>Agaricomycetes</taxon>
        <taxon>Agaricomycetidae</taxon>
        <taxon>Agaricales</taxon>
        <taxon>Agaricineae</taxon>
        <taxon>Strophariaceae</taxon>
        <taxon>Agrocybe</taxon>
    </lineage>
</organism>
<name>A0A8H4VT08_9AGAR</name>
<proteinExistence type="predicted"/>
<gene>
    <name evidence="1" type="ORF">D9613_012779</name>
</gene>
<evidence type="ECO:0000313" key="1">
    <source>
        <dbReference type="EMBL" id="KAF4621701.1"/>
    </source>
</evidence>
<keyword evidence="2" id="KW-1185">Reference proteome</keyword>
<sequence>MNGLRAVTRFPVSTSTYRSYGESYPSSATLMDMLCKKYPRFTLKCVPMQENGFSWAAFKLISLQRGCGTGLAPFAAANQIQGPLERHSNSSLVLRDAC</sequence>